<name>A0A126T305_9GAMM</name>
<feature type="domain" description="Right handed beta helix" evidence="2">
    <location>
        <begin position="290"/>
        <end position="383"/>
    </location>
</feature>
<dbReference type="OrthoDB" id="227157at2"/>
<evidence type="ECO:0000256" key="1">
    <source>
        <dbReference type="SAM" id="SignalP"/>
    </source>
</evidence>
<feature type="domain" description="Right handed beta helix" evidence="2">
    <location>
        <begin position="397"/>
        <end position="544"/>
    </location>
</feature>
<protein>
    <recommendedName>
        <fullName evidence="2">Right handed beta helix domain-containing protein</fullName>
    </recommendedName>
</protein>
<proteinExistence type="predicted"/>
<dbReference type="InterPro" id="IPR012334">
    <property type="entry name" value="Pectin_lyas_fold"/>
</dbReference>
<dbReference type="RefSeq" id="WP_062328217.1">
    <property type="nucleotide sequence ID" value="NZ_CP014476.1"/>
</dbReference>
<dbReference type="STRING" id="1538553.JT25_008080"/>
<evidence type="ECO:0000313" key="4">
    <source>
        <dbReference type="Proteomes" id="UP000030512"/>
    </source>
</evidence>
<sequence>MLIKLIITLALLCFSHTATSLDLYVAPSGNDHADGLSLKQTINGLNGPFQTLARAQQAIRELKKTNTFSEPVTVHVQGGIYPLQKTLVFDIRDSGFDGREILWQSENGPAIISGGLILQDCAKGDDNIWACPGSGFELASIKYTNTDRKKGNIPGFELFIDQQPMHLARWPNSDWAHIKLPLDENTKFSSIEKLPSLESDQINTQVHIMSGNDWYDQYIGLESADQSQNKITLSGKTKYPFSSGRRFYLQNIKSELDAPGEWFYDLKTNRILFIPPNNTKPNEIIISTLHSLIAIKGANHISFRGLTFRYCTGIAINADKSSNLLFDHIEISNVGGRAIETKNSSYINISNSHIYNTGEGGILVTGGDRNTLQSGKNLIFNNHIHDFGRVLLTFTAAIEVFGVGSNISHNLVEQGPGTGVFINGNDHLFEKNEVHHVCEQESDCGAIYSGRDWTYRGNVVRYNSIHDLFGYGLKNVNIANDTVVYARPDGVRGVYLDDSVSGFSVIGNLFNNAGVMAIQLGSGRDNIIENNLISTDSYAIWVDNRIAGDELKKHLSQVPYQSHIWLTKYPQLGLPMLNQNWPEGNVIKRNIILSTKPGGFALRYFMPKQSNILANNLVWSTTGQLNVDYHVLDSLPKRSGTSWQEWVAEDVEQDSVYADPCVNITGNQVTFCAQSAAKKIGFESIPSDIGLMK</sequence>
<dbReference type="AlphaFoldDB" id="A0A126T305"/>
<dbReference type="PANTHER" id="PTHR36453:SF1">
    <property type="entry name" value="RIGHT HANDED BETA HELIX DOMAIN-CONTAINING PROTEIN"/>
    <property type="match status" value="1"/>
</dbReference>
<dbReference type="InterPro" id="IPR011050">
    <property type="entry name" value="Pectin_lyase_fold/virulence"/>
</dbReference>
<dbReference type="InterPro" id="IPR039448">
    <property type="entry name" value="Beta_helix"/>
</dbReference>
<keyword evidence="4" id="KW-1185">Reference proteome</keyword>
<evidence type="ECO:0000313" key="3">
    <source>
        <dbReference type="EMBL" id="AMK76449.1"/>
    </source>
</evidence>
<feature type="signal peptide" evidence="1">
    <location>
        <begin position="1"/>
        <end position="20"/>
    </location>
</feature>
<organism evidence="3 4">
    <name type="scientific">Methylomonas denitrificans</name>
    <dbReference type="NCBI Taxonomy" id="1538553"/>
    <lineage>
        <taxon>Bacteria</taxon>
        <taxon>Pseudomonadati</taxon>
        <taxon>Pseudomonadota</taxon>
        <taxon>Gammaproteobacteria</taxon>
        <taxon>Methylococcales</taxon>
        <taxon>Methylococcaceae</taxon>
        <taxon>Methylomonas</taxon>
    </lineage>
</organism>
<dbReference type="SUPFAM" id="SSF51126">
    <property type="entry name" value="Pectin lyase-like"/>
    <property type="match status" value="2"/>
</dbReference>
<gene>
    <name evidence="3" type="ORF">JT25_008080</name>
</gene>
<feature type="chain" id="PRO_5007274515" description="Right handed beta helix domain-containing protein" evidence="1">
    <location>
        <begin position="21"/>
        <end position="693"/>
    </location>
</feature>
<dbReference type="SMART" id="SM00710">
    <property type="entry name" value="PbH1"/>
    <property type="match status" value="7"/>
</dbReference>
<dbReference type="Gene3D" id="2.160.20.10">
    <property type="entry name" value="Single-stranded right-handed beta-helix, Pectin lyase-like"/>
    <property type="match status" value="2"/>
</dbReference>
<evidence type="ECO:0000259" key="2">
    <source>
        <dbReference type="Pfam" id="PF13229"/>
    </source>
</evidence>
<dbReference type="PANTHER" id="PTHR36453">
    <property type="entry name" value="SECRETED PROTEIN-RELATED"/>
    <property type="match status" value="1"/>
</dbReference>
<accession>A0A126T305</accession>
<dbReference type="EMBL" id="CP014476">
    <property type="protein sequence ID" value="AMK76449.1"/>
    <property type="molecule type" value="Genomic_DNA"/>
</dbReference>
<keyword evidence="1" id="KW-0732">Signal</keyword>
<dbReference type="Proteomes" id="UP000030512">
    <property type="component" value="Chromosome"/>
</dbReference>
<dbReference type="InterPro" id="IPR006626">
    <property type="entry name" value="PbH1"/>
</dbReference>
<dbReference type="KEGG" id="mdn:JT25_008080"/>
<reference evidence="3 4" key="1">
    <citation type="journal article" date="2015" name="Environ. Microbiol.">
        <title>Methane oxidation coupled to nitrate reduction under hypoxia by the Gammaproteobacterium Methylomonas denitrificans, sp. nov. type strain FJG1.</title>
        <authorList>
            <person name="Kits K.D."/>
            <person name="Klotz M.G."/>
            <person name="Stein L.Y."/>
        </authorList>
    </citation>
    <scope>NUCLEOTIDE SEQUENCE [LARGE SCALE GENOMIC DNA]</scope>
    <source>
        <strain evidence="3 4">FJG1</strain>
    </source>
</reference>
<dbReference type="Pfam" id="PF13229">
    <property type="entry name" value="Beta_helix"/>
    <property type="match status" value="2"/>
</dbReference>